<dbReference type="AlphaFoldDB" id="A0A1M6LMI7"/>
<protein>
    <submittedName>
        <fullName evidence="1">Uncharacterized protein</fullName>
    </submittedName>
</protein>
<evidence type="ECO:0000313" key="1">
    <source>
        <dbReference type="EMBL" id="SHJ72345.1"/>
    </source>
</evidence>
<accession>A0A1M6LMI7</accession>
<gene>
    <name evidence="1" type="ORF">SAMN04488007_1219</name>
</gene>
<name>A0A1M6LMI7_9FLAO</name>
<reference evidence="2" key="1">
    <citation type="submission" date="2016-11" db="EMBL/GenBank/DDBJ databases">
        <authorList>
            <person name="Varghese N."/>
            <person name="Submissions S."/>
        </authorList>
    </citation>
    <scope>NUCLEOTIDE SEQUENCE [LARGE SCALE GENOMIC DNA]</scope>
    <source>
        <strain evidence="2">DSM 16478</strain>
    </source>
</reference>
<dbReference type="STRING" id="228958.SAMN04488007_1219"/>
<keyword evidence="2" id="KW-1185">Reference proteome</keyword>
<organism evidence="1 2">
    <name type="scientific">Maribacter aquivivus</name>
    <dbReference type="NCBI Taxonomy" id="228958"/>
    <lineage>
        <taxon>Bacteria</taxon>
        <taxon>Pseudomonadati</taxon>
        <taxon>Bacteroidota</taxon>
        <taxon>Flavobacteriia</taxon>
        <taxon>Flavobacteriales</taxon>
        <taxon>Flavobacteriaceae</taxon>
        <taxon>Maribacter</taxon>
    </lineage>
</organism>
<evidence type="ECO:0000313" key="2">
    <source>
        <dbReference type="Proteomes" id="UP000184314"/>
    </source>
</evidence>
<dbReference type="EMBL" id="FQZX01000001">
    <property type="protein sequence ID" value="SHJ72345.1"/>
    <property type="molecule type" value="Genomic_DNA"/>
</dbReference>
<dbReference type="Proteomes" id="UP000184314">
    <property type="component" value="Unassembled WGS sequence"/>
</dbReference>
<proteinExistence type="predicted"/>
<sequence length="62" mass="7589">MIVDYEFVLFKSENKLEVQIKPRQIQFNENTDGNYTMRIIYNGPPDNVPEDVEFYYIDFYKR</sequence>